<dbReference type="Proteomes" id="UP000325004">
    <property type="component" value="Chromosome"/>
</dbReference>
<evidence type="ECO:0000313" key="2">
    <source>
        <dbReference type="Proteomes" id="UP000325004"/>
    </source>
</evidence>
<dbReference type="RefSeq" id="WP_148971601.1">
    <property type="nucleotide sequence ID" value="NZ_CP043316.1"/>
</dbReference>
<evidence type="ECO:0000313" key="1">
    <source>
        <dbReference type="EMBL" id="QEK38485.1"/>
    </source>
</evidence>
<proteinExistence type="predicted"/>
<dbReference type="Gene3D" id="3.30.420.40">
    <property type="match status" value="1"/>
</dbReference>
<dbReference type="SUPFAM" id="SSF53067">
    <property type="entry name" value="Actin-like ATPase domain"/>
    <property type="match status" value="1"/>
</dbReference>
<dbReference type="InterPro" id="IPR043129">
    <property type="entry name" value="ATPase_NBD"/>
</dbReference>
<name>A0A5C0UEG7_9PROT</name>
<dbReference type="Gene3D" id="3.30.420.200">
    <property type="match status" value="1"/>
</dbReference>
<accession>A0A5C0UEG7</accession>
<dbReference type="KEGG" id="cpri:FZC34_00960"/>
<organism evidence="1 2">
    <name type="scientific">Candidatus Cytomitobacter primus</name>
    <dbReference type="NCBI Taxonomy" id="2066024"/>
    <lineage>
        <taxon>Bacteria</taxon>
        <taxon>Pseudomonadati</taxon>
        <taxon>Pseudomonadota</taxon>
        <taxon>Alphaproteobacteria</taxon>
        <taxon>Holosporales</taxon>
        <taxon>Holosporaceae</taxon>
        <taxon>Candidatus Cytomitobacter</taxon>
    </lineage>
</organism>
<sequence>MYILNMFFIQRVFFLELWNDSKLVSKSRMEDASKDLLIEIDKILQQNEISMKHIHRVHSLSGPGSFSSIRIAYSTIIALQKVFNHIQYASFYLNDLIKNPNNLLIQLNKNIFILFQDEWKVIFKKQLDQNVTYQTIAENIEQNITKNTNQNIGREGQHISESSDKAISSNQTILNSSYNANINNNDNKYHIIHNIGERMVNQGEQIYGKNYNNQINSQNSDITNKINAPSDAIKKPLYVHMPVIMQEK</sequence>
<dbReference type="EMBL" id="CP043316">
    <property type="protein sequence ID" value="QEK38485.1"/>
    <property type="molecule type" value="Genomic_DNA"/>
</dbReference>
<dbReference type="AlphaFoldDB" id="A0A5C0UEG7"/>
<reference evidence="1 2" key="1">
    <citation type="submission" date="2019-08" db="EMBL/GenBank/DDBJ databases">
        <title>Highly reduced genomes of protist endosymbionts show evolutionary convergence.</title>
        <authorList>
            <person name="George E."/>
            <person name="Husnik F."/>
            <person name="Tashyreva D."/>
            <person name="Prokopchuk G."/>
            <person name="Horak A."/>
            <person name="Kwong W.K."/>
            <person name="Lukes J."/>
            <person name="Keeling P.J."/>
        </authorList>
    </citation>
    <scope>NUCLEOTIDE SEQUENCE [LARGE SCALE GENOMIC DNA]</scope>
    <source>
        <strain evidence="1">1604LC</strain>
    </source>
</reference>
<keyword evidence="2" id="KW-1185">Reference proteome</keyword>
<dbReference type="OrthoDB" id="9809995at2"/>
<gene>
    <name evidence="1" type="ORF">FZC34_00960</name>
</gene>
<evidence type="ECO:0008006" key="3">
    <source>
        <dbReference type="Google" id="ProtNLM"/>
    </source>
</evidence>
<protein>
    <recommendedName>
        <fullName evidence="3">Gcp-like domain-containing protein</fullName>
    </recommendedName>
</protein>